<name>A0A6P7SN27_9MOLL</name>
<evidence type="ECO:0000313" key="2">
    <source>
        <dbReference type="RefSeq" id="XP_029639684.1"/>
    </source>
</evidence>
<accession>A0A6P7SN27</accession>
<dbReference type="Proteomes" id="UP000515154">
    <property type="component" value="Linkage group LG8"/>
</dbReference>
<proteinExistence type="predicted"/>
<reference evidence="2" key="1">
    <citation type="submission" date="2025-08" db="UniProtKB">
        <authorList>
            <consortium name="RefSeq"/>
        </authorList>
    </citation>
    <scope>IDENTIFICATION</scope>
</reference>
<dbReference type="AlphaFoldDB" id="A0A6P7SN27"/>
<organism evidence="1 2">
    <name type="scientific">Octopus sinensis</name>
    <name type="common">East Asian common octopus</name>
    <dbReference type="NCBI Taxonomy" id="2607531"/>
    <lineage>
        <taxon>Eukaryota</taxon>
        <taxon>Metazoa</taxon>
        <taxon>Spiralia</taxon>
        <taxon>Lophotrochozoa</taxon>
        <taxon>Mollusca</taxon>
        <taxon>Cephalopoda</taxon>
        <taxon>Coleoidea</taxon>
        <taxon>Octopodiformes</taxon>
        <taxon>Octopoda</taxon>
        <taxon>Incirrata</taxon>
        <taxon>Octopodidae</taxon>
        <taxon>Octopus</taxon>
    </lineage>
</organism>
<sequence>MLLHVVTGPKSFADLRTVDGIICATYREACLRRGLLNDDHLHRTLAEASNCKLLWQMRRLFCSILIHCNPSNPLNLWESFRQNLSKDIQANLALRDGNDDLYNEALIDMDRHIRRYVIRGLSK</sequence>
<dbReference type="KEGG" id="osn:115214793"/>
<dbReference type="RefSeq" id="XP_029639684.1">
    <property type="nucleotide sequence ID" value="XM_029783824.1"/>
</dbReference>
<keyword evidence="1" id="KW-1185">Reference proteome</keyword>
<gene>
    <name evidence="2" type="primary">LOC115214793</name>
</gene>
<protein>
    <submittedName>
        <fullName evidence="2">Uncharacterized protein LOC115214793</fullName>
    </submittedName>
</protein>
<evidence type="ECO:0000313" key="1">
    <source>
        <dbReference type="Proteomes" id="UP000515154"/>
    </source>
</evidence>